<dbReference type="Proteomes" id="UP000290657">
    <property type="component" value="Unassembled WGS sequence"/>
</dbReference>
<dbReference type="RefSeq" id="WP_128996458.1">
    <property type="nucleotide sequence ID" value="NZ_PDKN01000005.1"/>
</dbReference>
<dbReference type="OrthoDB" id="5345830at2"/>
<proteinExistence type="predicted"/>
<sequence>MDSIIYELRANNVTEEHIELIMSKIKNRLSEENLDAELQKLGYDKIFTVDYDDYYDDDIDDFESMHKSSYRDFEE</sequence>
<protein>
    <submittedName>
        <fullName evidence="1">Uncharacterized protein</fullName>
    </submittedName>
</protein>
<evidence type="ECO:0000313" key="1">
    <source>
        <dbReference type="EMBL" id="RXJ56482.1"/>
    </source>
</evidence>
<gene>
    <name evidence="1" type="ORF">CRV04_08705</name>
</gene>
<accession>A0A4V1LNW5</accession>
<comment type="caution">
    <text evidence="1">The sequence shown here is derived from an EMBL/GenBank/DDBJ whole genome shotgun (WGS) entry which is preliminary data.</text>
</comment>
<dbReference type="AlphaFoldDB" id="A0A4V1LNW5"/>
<keyword evidence="2" id="KW-1185">Reference proteome</keyword>
<evidence type="ECO:0000313" key="2">
    <source>
        <dbReference type="Proteomes" id="UP000290657"/>
    </source>
</evidence>
<name>A0A4V1LNW5_9BACT</name>
<reference evidence="1 2" key="1">
    <citation type="submission" date="2017-10" db="EMBL/GenBank/DDBJ databases">
        <title>Genomics of the genus Arcobacter.</title>
        <authorList>
            <person name="Perez-Cataluna A."/>
            <person name="Figueras M.J."/>
        </authorList>
    </citation>
    <scope>NUCLEOTIDE SEQUENCE [LARGE SCALE GENOMIC DNA]</scope>
    <source>
        <strain evidence="1 2">CECT 8987</strain>
    </source>
</reference>
<organism evidence="1 2">
    <name type="scientific">Candidatus Marinarcus aquaticus</name>
    <dbReference type="NCBI Taxonomy" id="2044504"/>
    <lineage>
        <taxon>Bacteria</taxon>
        <taxon>Pseudomonadati</taxon>
        <taxon>Campylobacterota</taxon>
        <taxon>Epsilonproteobacteria</taxon>
        <taxon>Campylobacterales</taxon>
        <taxon>Arcobacteraceae</taxon>
        <taxon>Candidatus Marinarcus</taxon>
    </lineage>
</organism>
<dbReference type="EMBL" id="PDKN01000005">
    <property type="protein sequence ID" value="RXJ56482.1"/>
    <property type="molecule type" value="Genomic_DNA"/>
</dbReference>